<accession>A0AA40AYW2</accession>
<dbReference type="Proteomes" id="UP001172102">
    <property type="component" value="Unassembled WGS sequence"/>
</dbReference>
<organism evidence="2 3">
    <name type="scientific">Lasiosphaeris hirsuta</name>
    <dbReference type="NCBI Taxonomy" id="260670"/>
    <lineage>
        <taxon>Eukaryota</taxon>
        <taxon>Fungi</taxon>
        <taxon>Dikarya</taxon>
        <taxon>Ascomycota</taxon>
        <taxon>Pezizomycotina</taxon>
        <taxon>Sordariomycetes</taxon>
        <taxon>Sordariomycetidae</taxon>
        <taxon>Sordariales</taxon>
        <taxon>Lasiosphaeriaceae</taxon>
        <taxon>Lasiosphaeris</taxon>
    </lineage>
</organism>
<feature type="transmembrane region" description="Helical" evidence="1">
    <location>
        <begin position="160"/>
        <end position="183"/>
    </location>
</feature>
<keyword evidence="3" id="KW-1185">Reference proteome</keyword>
<proteinExistence type="predicted"/>
<sequence>MPTSPTPREVRRLASDHDFVLGASPSPRRLGWWAFLATHLSLIAAFGAGAICVIVAIIYTSTTSRQMLDCPSWATNCEKADGWTIEHLGTIQGIITLIYFIGLAALAHVALALCEAAVWPLLTKQPFTIRGLDAYLATARGSITSAPAALMSIRTLATGLVLIAAIAVTLIPLASAPLVGFAFTPTRQLVELEADYVPGGGITEQYAQTDPPTSVIAGVLAEYHSWATDPSSEPLPEYRDWYIDRVALSQRGSFSARAVKLQTVISCVPHQVQQLSRNGSWWNAFLTNMTQTNSNSSQVGDKNSSAEVWVRTSPELTLWANNFEFVSPHRTRTTLIFAALNGTIDGGAPARFVHPDMYGASAVACDVDIEALDDLLTVGDSPIPSDDTTTPVLSSLSNLQVSPIAEGQTDINELLLWFTVSPLMAGSSVDGTQPMFFNSTSSNRAVPYTTSTAERNTWTVAGLEEFIRLSIGALAQTTTTTTTKTATTPDTNTNITLTFTTSTKKLSPPRALLLTILPSLILAVALATAGWLTYVHAHDNIPVMRTAGVGELLKSAQSGYLREVAATDAARAYLPHELGAVEVMYGVDKNGMAGLARSVRGFRGTAVQGGNAGAGRSARRDGVRAV</sequence>
<evidence type="ECO:0000256" key="1">
    <source>
        <dbReference type="SAM" id="Phobius"/>
    </source>
</evidence>
<reference evidence="2" key="1">
    <citation type="submission" date="2023-06" db="EMBL/GenBank/DDBJ databases">
        <title>Genome-scale phylogeny and comparative genomics of the fungal order Sordariales.</title>
        <authorList>
            <consortium name="Lawrence Berkeley National Laboratory"/>
            <person name="Hensen N."/>
            <person name="Bonometti L."/>
            <person name="Westerberg I."/>
            <person name="Brannstrom I.O."/>
            <person name="Guillou S."/>
            <person name="Cros-Aarteil S."/>
            <person name="Calhoun S."/>
            <person name="Haridas S."/>
            <person name="Kuo A."/>
            <person name="Mondo S."/>
            <person name="Pangilinan J."/>
            <person name="Riley R."/>
            <person name="Labutti K."/>
            <person name="Andreopoulos B."/>
            <person name="Lipzen A."/>
            <person name="Chen C."/>
            <person name="Yanf M."/>
            <person name="Daum C."/>
            <person name="Ng V."/>
            <person name="Clum A."/>
            <person name="Steindorff A."/>
            <person name="Ohm R."/>
            <person name="Martin F."/>
            <person name="Silar P."/>
            <person name="Natvig D."/>
            <person name="Lalanne C."/>
            <person name="Gautier V."/>
            <person name="Ament-Velasquez S.L."/>
            <person name="Kruys A."/>
            <person name="Hutchinson M.I."/>
            <person name="Powell A.J."/>
            <person name="Barry K."/>
            <person name="Miller A.N."/>
            <person name="Grigoriev I.V."/>
            <person name="Debuchy R."/>
            <person name="Gladieux P."/>
            <person name="Thoren M.H."/>
            <person name="Johannesson H."/>
        </authorList>
    </citation>
    <scope>NUCLEOTIDE SEQUENCE</scope>
    <source>
        <strain evidence="2">SMH4607-1</strain>
    </source>
</reference>
<gene>
    <name evidence="2" type="ORF">B0H67DRAFT_479855</name>
</gene>
<dbReference type="EMBL" id="JAUKUA010000002">
    <property type="protein sequence ID" value="KAK0724517.1"/>
    <property type="molecule type" value="Genomic_DNA"/>
</dbReference>
<evidence type="ECO:0000313" key="3">
    <source>
        <dbReference type="Proteomes" id="UP001172102"/>
    </source>
</evidence>
<dbReference type="AlphaFoldDB" id="A0AA40AYW2"/>
<evidence type="ECO:0000313" key="2">
    <source>
        <dbReference type="EMBL" id="KAK0724517.1"/>
    </source>
</evidence>
<protein>
    <submittedName>
        <fullName evidence="2">Uncharacterized protein</fullName>
    </submittedName>
</protein>
<feature type="transmembrane region" description="Helical" evidence="1">
    <location>
        <begin position="32"/>
        <end position="59"/>
    </location>
</feature>
<keyword evidence="1" id="KW-1133">Transmembrane helix</keyword>
<feature type="transmembrane region" description="Helical" evidence="1">
    <location>
        <begin position="97"/>
        <end position="122"/>
    </location>
</feature>
<name>A0AA40AYW2_9PEZI</name>
<feature type="transmembrane region" description="Helical" evidence="1">
    <location>
        <begin position="134"/>
        <end position="153"/>
    </location>
</feature>
<keyword evidence="1" id="KW-0472">Membrane</keyword>
<keyword evidence="1" id="KW-0812">Transmembrane</keyword>
<feature type="transmembrane region" description="Helical" evidence="1">
    <location>
        <begin position="511"/>
        <end position="535"/>
    </location>
</feature>
<comment type="caution">
    <text evidence="2">The sequence shown here is derived from an EMBL/GenBank/DDBJ whole genome shotgun (WGS) entry which is preliminary data.</text>
</comment>